<feature type="transmembrane region" description="Helical" evidence="7">
    <location>
        <begin position="97"/>
        <end position="115"/>
    </location>
</feature>
<gene>
    <name evidence="9" type="ORF">E2N92_04645</name>
</gene>
<dbReference type="CDD" id="cd00075">
    <property type="entry name" value="HATPase"/>
    <property type="match status" value="1"/>
</dbReference>
<dbReference type="Proteomes" id="UP000826709">
    <property type="component" value="Chromosome"/>
</dbReference>
<protein>
    <recommendedName>
        <fullName evidence="2">histidine kinase</fullName>
        <ecNumber evidence="2">2.7.13.3</ecNumber>
    </recommendedName>
</protein>
<dbReference type="InterPro" id="IPR036890">
    <property type="entry name" value="HATPase_C_sf"/>
</dbReference>
<keyword evidence="7" id="KW-0472">Membrane</keyword>
<evidence type="ECO:0000256" key="1">
    <source>
        <dbReference type="ARBA" id="ARBA00000085"/>
    </source>
</evidence>
<dbReference type="PRINTS" id="PR00344">
    <property type="entry name" value="BCTRLSENSOR"/>
</dbReference>
<evidence type="ECO:0000256" key="7">
    <source>
        <dbReference type="SAM" id="Phobius"/>
    </source>
</evidence>
<dbReference type="Gene3D" id="1.10.287.130">
    <property type="match status" value="1"/>
</dbReference>
<evidence type="ECO:0000256" key="2">
    <source>
        <dbReference type="ARBA" id="ARBA00012438"/>
    </source>
</evidence>
<reference evidence="9" key="2">
    <citation type="submission" date="2019-03" db="EMBL/GenBank/DDBJ databases">
        <authorList>
            <person name="Chen S.-C."/>
            <person name="Wu S.-Y."/>
            <person name="Lai M.-C."/>
        </authorList>
    </citation>
    <scope>NUCLEOTIDE SEQUENCE</scope>
    <source>
        <strain evidence="9">ML15</strain>
    </source>
</reference>
<keyword evidence="4" id="KW-0808">Transferase</keyword>
<organism evidence="9 10">
    <name type="scientific">Methanofollis formosanus</name>
    <dbReference type="NCBI Taxonomy" id="299308"/>
    <lineage>
        <taxon>Archaea</taxon>
        <taxon>Methanobacteriati</taxon>
        <taxon>Methanobacteriota</taxon>
        <taxon>Stenosarchaea group</taxon>
        <taxon>Methanomicrobia</taxon>
        <taxon>Methanomicrobiales</taxon>
        <taxon>Methanomicrobiaceae</taxon>
        <taxon>Methanofollis</taxon>
    </lineage>
</organism>
<feature type="transmembrane region" description="Helical" evidence="7">
    <location>
        <begin position="20"/>
        <end position="42"/>
    </location>
</feature>
<keyword evidence="5 9" id="KW-0418">Kinase</keyword>
<dbReference type="InterPro" id="IPR004358">
    <property type="entry name" value="Sig_transdc_His_kin-like_C"/>
</dbReference>
<keyword evidence="3" id="KW-0597">Phosphoprotein</keyword>
<proteinExistence type="predicted"/>
<dbReference type="InterPro" id="IPR003661">
    <property type="entry name" value="HisK_dim/P_dom"/>
</dbReference>
<dbReference type="Pfam" id="PF00512">
    <property type="entry name" value="HisKA"/>
    <property type="match status" value="1"/>
</dbReference>
<dbReference type="Pfam" id="PF02518">
    <property type="entry name" value="HATPase_c"/>
    <property type="match status" value="1"/>
</dbReference>
<dbReference type="EC" id="2.7.13.3" evidence="2"/>
<dbReference type="InterPro" id="IPR036097">
    <property type="entry name" value="HisK_dim/P_sf"/>
</dbReference>
<keyword evidence="7" id="KW-0812">Transmembrane</keyword>
<evidence type="ECO:0000256" key="5">
    <source>
        <dbReference type="ARBA" id="ARBA00022777"/>
    </source>
</evidence>
<feature type="transmembrane region" description="Helical" evidence="7">
    <location>
        <begin position="48"/>
        <end position="65"/>
    </location>
</feature>
<dbReference type="KEGG" id="mfk:E2N92_04645"/>
<keyword evidence="6" id="KW-0902">Two-component regulatory system</keyword>
<dbReference type="AlphaFoldDB" id="A0A8G1EG41"/>
<evidence type="ECO:0000256" key="6">
    <source>
        <dbReference type="ARBA" id="ARBA00023012"/>
    </source>
</evidence>
<dbReference type="SUPFAM" id="SSF47384">
    <property type="entry name" value="Homodimeric domain of signal transducing histidine kinase"/>
    <property type="match status" value="1"/>
</dbReference>
<dbReference type="CDD" id="cd00082">
    <property type="entry name" value="HisKA"/>
    <property type="match status" value="1"/>
</dbReference>
<reference evidence="9" key="1">
    <citation type="journal article" date="2005" name="Int. J. Syst. Evol. Microbiol.">
        <title>Methanofollis formosanus sp. nov., isolated from a fish pond.</title>
        <authorList>
            <person name="Wu S.Y."/>
            <person name="Chen S.C."/>
            <person name="Lai M.C."/>
        </authorList>
    </citation>
    <scope>NUCLEOTIDE SEQUENCE</scope>
    <source>
        <strain evidence="9">ML15</strain>
    </source>
</reference>
<comment type="catalytic activity">
    <reaction evidence="1">
        <text>ATP + protein L-histidine = ADP + protein N-phospho-L-histidine.</text>
        <dbReference type="EC" id="2.7.13.3"/>
    </reaction>
</comment>
<dbReference type="InterPro" id="IPR005467">
    <property type="entry name" value="His_kinase_dom"/>
</dbReference>
<name>A0A8G1EG41_9EURY</name>
<dbReference type="SMART" id="SM00388">
    <property type="entry name" value="HisKA"/>
    <property type="match status" value="1"/>
</dbReference>
<feature type="domain" description="Histidine kinase" evidence="8">
    <location>
        <begin position="249"/>
        <end position="466"/>
    </location>
</feature>
<accession>A0A8G1EG41</accession>
<evidence type="ECO:0000256" key="3">
    <source>
        <dbReference type="ARBA" id="ARBA00022553"/>
    </source>
</evidence>
<evidence type="ECO:0000259" key="8">
    <source>
        <dbReference type="PROSITE" id="PS50109"/>
    </source>
</evidence>
<dbReference type="PROSITE" id="PS50109">
    <property type="entry name" value="HIS_KIN"/>
    <property type="match status" value="1"/>
</dbReference>
<dbReference type="Gene3D" id="3.30.565.10">
    <property type="entry name" value="Histidine kinase-like ATPase, C-terminal domain"/>
    <property type="match status" value="1"/>
</dbReference>
<feature type="transmembrane region" description="Helical" evidence="7">
    <location>
        <begin position="72"/>
        <end position="91"/>
    </location>
</feature>
<dbReference type="InterPro" id="IPR003594">
    <property type="entry name" value="HATPase_dom"/>
</dbReference>
<evidence type="ECO:0000313" key="9">
    <source>
        <dbReference type="EMBL" id="QYZ78766.1"/>
    </source>
</evidence>
<keyword evidence="7" id="KW-1133">Transmembrane helix</keyword>
<dbReference type="GO" id="GO:0000155">
    <property type="term" value="F:phosphorelay sensor kinase activity"/>
    <property type="evidence" value="ECO:0007669"/>
    <property type="project" value="InterPro"/>
</dbReference>
<keyword evidence="10" id="KW-1185">Reference proteome</keyword>
<sequence>MFSRGSNTSDVSFTPWMSSIQTLGVNGFLLALLFLTGLYSLFSTVGVAQSYLYYIPLVMVTVWYSNRSIWTAAALSLGYAAVTLFLAFGGYSLDPVLLFLFTMLYLWGMTAVTLFSSQRSVPATMLDESPLFFSLDPGSLEISRISQDLASRLGLSGSSSGNLLLSSLCADPDEAEVFSGLVGTGMAVARFETALRGRSGEEVPVLLSCVPGEEGCRCTVLDLSSLQLYREMDERAGAEAARWQDFTTTAAHELRTPLQPVLGYLSLLLDDRDYYGIRDEAAGMLGVCLENVDRERRIVNRMLELSLLESGDMKNRPVEVDLAALIREVLDSPDFVARAEYRVAVPEGMTALVDRDQFFQVLEGLVSNAVEYGGEQKIVEISCGQEGRRQWVRVRDNGPGIDPAKQRMIFEPFSIGDGEMLSRRYGRMGLGLPIAERYARQNGGRIEMESTPGEGSTFTIVLERRNGGET</sequence>
<dbReference type="SUPFAM" id="SSF55874">
    <property type="entry name" value="ATPase domain of HSP90 chaperone/DNA topoisomerase II/histidine kinase"/>
    <property type="match status" value="1"/>
</dbReference>
<evidence type="ECO:0000313" key="10">
    <source>
        <dbReference type="Proteomes" id="UP000826709"/>
    </source>
</evidence>
<dbReference type="PANTHER" id="PTHR43711:SF1">
    <property type="entry name" value="HISTIDINE KINASE 1"/>
    <property type="match status" value="1"/>
</dbReference>
<dbReference type="SMART" id="SM00387">
    <property type="entry name" value="HATPase_c"/>
    <property type="match status" value="1"/>
</dbReference>
<dbReference type="PANTHER" id="PTHR43711">
    <property type="entry name" value="TWO-COMPONENT HISTIDINE KINASE"/>
    <property type="match status" value="1"/>
</dbReference>
<dbReference type="EMBL" id="CP037968">
    <property type="protein sequence ID" value="QYZ78766.1"/>
    <property type="molecule type" value="Genomic_DNA"/>
</dbReference>
<evidence type="ECO:0000256" key="4">
    <source>
        <dbReference type="ARBA" id="ARBA00022679"/>
    </source>
</evidence>
<dbReference type="InterPro" id="IPR050736">
    <property type="entry name" value="Sensor_HK_Regulatory"/>
</dbReference>